<dbReference type="Proteomes" id="UP000800200">
    <property type="component" value="Unassembled WGS sequence"/>
</dbReference>
<dbReference type="EMBL" id="ML994708">
    <property type="protein sequence ID" value="KAF2176480.1"/>
    <property type="molecule type" value="Genomic_DNA"/>
</dbReference>
<reference evidence="1" key="1">
    <citation type="journal article" date="2020" name="Stud. Mycol.">
        <title>101 Dothideomycetes genomes: a test case for predicting lifestyles and emergence of pathogens.</title>
        <authorList>
            <person name="Haridas S."/>
            <person name="Albert R."/>
            <person name="Binder M."/>
            <person name="Bloem J."/>
            <person name="Labutti K."/>
            <person name="Salamov A."/>
            <person name="Andreopoulos B."/>
            <person name="Baker S."/>
            <person name="Barry K."/>
            <person name="Bills G."/>
            <person name="Bluhm B."/>
            <person name="Cannon C."/>
            <person name="Castanera R."/>
            <person name="Culley D."/>
            <person name="Daum C."/>
            <person name="Ezra D."/>
            <person name="Gonzalez J."/>
            <person name="Henrissat B."/>
            <person name="Kuo A."/>
            <person name="Liang C."/>
            <person name="Lipzen A."/>
            <person name="Lutzoni F."/>
            <person name="Magnuson J."/>
            <person name="Mondo S."/>
            <person name="Nolan M."/>
            <person name="Ohm R."/>
            <person name="Pangilinan J."/>
            <person name="Park H.-J."/>
            <person name="Ramirez L."/>
            <person name="Alfaro M."/>
            <person name="Sun H."/>
            <person name="Tritt A."/>
            <person name="Yoshinaga Y."/>
            <person name="Zwiers L.-H."/>
            <person name="Turgeon B."/>
            <person name="Goodwin S."/>
            <person name="Spatafora J."/>
            <person name="Crous P."/>
            <person name="Grigoriev I."/>
        </authorList>
    </citation>
    <scope>NUCLEOTIDE SEQUENCE</scope>
    <source>
        <strain evidence="1">CBS 207.26</strain>
    </source>
</reference>
<keyword evidence="2" id="KW-1185">Reference proteome</keyword>
<evidence type="ECO:0000313" key="1">
    <source>
        <dbReference type="EMBL" id="KAF2176480.1"/>
    </source>
</evidence>
<organism evidence="1 2">
    <name type="scientific">Zopfia rhizophila CBS 207.26</name>
    <dbReference type="NCBI Taxonomy" id="1314779"/>
    <lineage>
        <taxon>Eukaryota</taxon>
        <taxon>Fungi</taxon>
        <taxon>Dikarya</taxon>
        <taxon>Ascomycota</taxon>
        <taxon>Pezizomycotina</taxon>
        <taxon>Dothideomycetes</taxon>
        <taxon>Dothideomycetes incertae sedis</taxon>
        <taxon>Zopfiaceae</taxon>
        <taxon>Zopfia</taxon>
    </lineage>
</organism>
<protein>
    <submittedName>
        <fullName evidence="1">Uncharacterized protein</fullName>
    </submittedName>
</protein>
<evidence type="ECO:0000313" key="2">
    <source>
        <dbReference type="Proteomes" id="UP000800200"/>
    </source>
</evidence>
<gene>
    <name evidence="1" type="ORF">K469DRAFT_722287</name>
</gene>
<sequence>MQVTVREDTRPGCAVHQVGGTLVPMTICMMAVSHYGVQNQGSQGLERAFSTAEVRLGANLSTWFDPRRQKSEVRSLSVGLSLNLGFGVDDLKFVFASPCSSYEARITRNGHLETRMIVRRTLTEKGWCIRQHSLAPGSWRRNPSFS</sequence>
<dbReference type="AlphaFoldDB" id="A0A6A6DEQ4"/>
<name>A0A6A6DEQ4_9PEZI</name>
<accession>A0A6A6DEQ4</accession>
<proteinExistence type="predicted"/>